<dbReference type="PRINTS" id="PR00953">
    <property type="entry name" value="TYPE3IMRPROT"/>
</dbReference>
<evidence type="ECO:0000256" key="4">
    <source>
        <dbReference type="ARBA" id="ARBA00022692"/>
    </source>
</evidence>
<feature type="transmembrane region" description="Helical" evidence="7">
    <location>
        <begin position="51"/>
        <end position="67"/>
    </location>
</feature>
<dbReference type="RefSeq" id="WP_189496133.1">
    <property type="nucleotide sequence ID" value="NZ_BMZH01000003.1"/>
</dbReference>
<keyword evidence="8" id="KW-0969">Cilium</keyword>
<protein>
    <submittedName>
        <fullName evidence="8">Flagellar biosynthesis protein FliR</fullName>
    </submittedName>
</protein>
<keyword evidence="8" id="KW-0966">Cell projection</keyword>
<comment type="similarity">
    <text evidence="2">Belongs to the FliR/MopE/SpaR family.</text>
</comment>
<keyword evidence="4 7" id="KW-0812">Transmembrane</keyword>
<evidence type="ECO:0000256" key="7">
    <source>
        <dbReference type="SAM" id="Phobius"/>
    </source>
</evidence>
<keyword evidence="3" id="KW-1003">Cell membrane</keyword>
<dbReference type="Pfam" id="PF01311">
    <property type="entry name" value="Bac_export_1"/>
    <property type="match status" value="1"/>
</dbReference>
<evidence type="ECO:0000256" key="3">
    <source>
        <dbReference type="ARBA" id="ARBA00022475"/>
    </source>
</evidence>
<reference evidence="8" key="2">
    <citation type="submission" date="2020-09" db="EMBL/GenBank/DDBJ databases">
        <authorList>
            <person name="Sun Q."/>
            <person name="Kim S."/>
        </authorList>
    </citation>
    <scope>NUCLEOTIDE SEQUENCE</scope>
    <source>
        <strain evidence="8">KCTC 32513</strain>
    </source>
</reference>
<feature type="transmembrane region" description="Helical" evidence="7">
    <location>
        <begin position="79"/>
        <end position="101"/>
    </location>
</feature>
<dbReference type="PANTHER" id="PTHR30065:SF1">
    <property type="entry name" value="SURFACE PRESENTATION OF ANTIGENS PROTEIN SPAR"/>
    <property type="match status" value="1"/>
</dbReference>
<evidence type="ECO:0000256" key="5">
    <source>
        <dbReference type="ARBA" id="ARBA00022989"/>
    </source>
</evidence>
<evidence type="ECO:0000256" key="2">
    <source>
        <dbReference type="ARBA" id="ARBA00009772"/>
    </source>
</evidence>
<organism evidence="8 9">
    <name type="scientific">Algimonas arctica</name>
    <dbReference type="NCBI Taxonomy" id="1479486"/>
    <lineage>
        <taxon>Bacteria</taxon>
        <taxon>Pseudomonadati</taxon>
        <taxon>Pseudomonadota</taxon>
        <taxon>Alphaproteobacteria</taxon>
        <taxon>Maricaulales</taxon>
        <taxon>Robiginitomaculaceae</taxon>
        <taxon>Algimonas</taxon>
    </lineage>
</organism>
<comment type="subcellular location">
    <subcellularLocation>
        <location evidence="1">Cell membrane</location>
        <topology evidence="1">Multi-pass membrane protein</topology>
    </subcellularLocation>
</comment>
<feature type="transmembrane region" description="Helical" evidence="7">
    <location>
        <begin position="21"/>
        <end position="39"/>
    </location>
</feature>
<feature type="transmembrane region" description="Helical" evidence="7">
    <location>
        <begin position="186"/>
        <end position="212"/>
    </location>
</feature>
<dbReference type="InterPro" id="IPR002010">
    <property type="entry name" value="T3SS_IM_R"/>
</dbReference>
<dbReference type="EMBL" id="BMZH01000003">
    <property type="protein sequence ID" value="GHA89296.1"/>
    <property type="molecule type" value="Genomic_DNA"/>
</dbReference>
<evidence type="ECO:0000313" key="8">
    <source>
        <dbReference type="EMBL" id="GHA89296.1"/>
    </source>
</evidence>
<sequence length="260" mass="28125">MMGGGEFLAQLAEAFGPLIEMVWPIFGLFARLSLFFMLVPVFGERAILPRFRIAVAGMTAFMLYPILQDDLALLRDQGILTLVASEAMTGFVMGFALRLAVHGLQILGMIVSQSLSLSQVLGEGIATEPNTTISTLLMLTGVTLLVSMDLHIELIGVIANSFTDIPVGTMLDLQVSANWLTELTVALLRMCLSLALPFVILNFVYNLILGFLNRAMPQLLVSFVGLPGMTMSGLFLLVICASAMLVAWVDMFLAIMAEAS</sequence>
<dbReference type="PANTHER" id="PTHR30065">
    <property type="entry name" value="FLAGELLAR BIOSYNTHETIC PROTEIN FLIR"/>
    <property type="match status" value="1"/>
</dbReference>
<dbReference type="AlphaFoldDB" id="A0A8J3CR65"/>
<dbReference type="Proteomes" id="UP000634004">
    <property type="component" value="Unassembled WGS sequence"/>
</dbReference>
<keyword evidence="8" id="KW-0282">Flagellum</keyword>
<keyword evidence="5 7" id="KW-1133">Transmembrane helix</keyword>
<accession>A0A8J3CR65</accession>
<gene>
    <name evidence="8" type="primary">fliR1</name>
    <name evidence="8" type="ORF">GCM10009069_10450</name>
</gene>
<comment type="caution">
    <text evidence="8">The sequence shown here is derived from an EMBL/GenBank/DDBJ whole genome shotgun (WGS) entry which is preliminary data.</text>
</comment>
<evidence type="ECO:0000256" key="1">
    <source>
        <dbReference type="ARBA" id="ARBA00004651"/>
    </source>
</evidence>
<keyword evidence="6 7" id="KW-0472">Membrane</keyword>
<dbReference type="GO" id="GO:0006605">
    <property type="term" value="P:protein targeting"/>
    <property type="evidence" value="ECO:0007669"/>
    <property type="project" value="InterPro"/>
</dbReference>
<evidence type="ECO:0000256" key="6">
    <source>
        <dbReference type="ARBA" id="ARBA00023136"/>
    </source>
</evidence>
<dbReference type="GO" id="GO:0005886">
    <property type="term" value="C:plasma membrane"/>
    <property type="evidence" value="ECO:0007669"/>
    <property type="project" value="UniProtKB-SubCell"/>
</dbReference>
<name>A0A8J3CR65_9PROT</name>
<proteinExistence type="inferred from homology"/>
<evidence type="ECO:0000313" key="9">
    <source>
        <dbReference type="Proteomes" id="UP000634004"/>
    </source>
</evidence>
<reference evidence="8" key="1">
    <citation type="journal article" date="2014" name="Int. J. Syst. Evol. Microbiol.">
        <title>Complete genome sequence of Corynebacterium casei LMG S-19264T (=DSM 44701T), isolated from a smear-ripened cheese.</title>
        <authorList>
            <consortium name="US DOE Joint Genome Institute (JGI-PGF)"/>
            <person name="Walter F."/>
            <person name="Albersmeier A."/>
            <person name="Kalinowski J."/>
            <person name="Ruckert C."/>
        </authorList>
    </citation>
    <scope>NUCLEOTIDE SEQUENCE</scope>
    <source>
        <strain evidence="8">KCTC 32513</strain>
    </source>
</reference>
<keyword evidence="9" id="KW-1185">Reference proteome</keyword>
<feature type="transmembrane region" description="Helical" evidence="7">
    <location>
        <begin position="232"/>
        <end position="255"/>
    </location>
</feature>